<evidence type="ECO:0000313" key="1">
    <source>
        <dbReference type="EMBL" id="SVA12236.1"/>
    </source>
</evidence>
<protein>
    <submittedName>
        <fullName evidence="1">Uncharacterized protein</fullName>
    </submittedName>
</protein>
<accession>A0A381T7S6</accession>
<dbReference type="EMBL" id="UINC01004157">
    <property type="protein sequence ID" value="SVA12236.1"/>
    <property type="molecule type" value="Genomic_DNA"/>
</dbReference>
<name>A0A381T7S6_9ZZZZ</name>
<gene>
    <name evidence="1" type="ORF">METZ01_LOCUS65090</name>
</gene>
<proteinExistence type="predicted"/>
<organism evidence="1">
    <name type="scientific">marine metagenome</name>
    <dbReference type="NCBI Taxonomy" id="408172"/>
    <lineage>
        <taxon>unclassified sequences</taxon>
        <taxon>metagenomes</taxon>
        <taxon>ecological metagenomes</taxon>
    </lineage>
</organism>
<sequence length="37" mass="4191">MPIDPNRETWKPGMPWEKALEDIDYITALGQEMGGAE</sequence>
<dbReference type="AlphaFoldDB" id="A0A381T7S6"/>
<reference evidence="1" key="1">
    <citation type="submission" date="2018-05" db="EMBL/GenBank/DDBJ databases">
        <authorList>
            <person name="Lanie J.A."/>
            <person name="Ng W.-L."/>
            <person name="Kazmierczak K.M."/>
            <person name="Andrzejewski T.M."/>
            <person name="Davidsen T.M."/>
            <person name="Wayne K.J."/>
            <person name="Tettelin H."/>
            <person name="Glass J.I."/>
            <person name="Rusch D."/>
            <person name="Podicherti R."/>
            <person name="Tsui H.-C.T."/>
            <person name="Winkler M.E."/>
        </authorList>
    </citation>
    <scope>NUCLEOTIDE SEQUENCE</scope>
</reference>
<feature type="non-terminal residue" evidence="1">
    <location>
        <position position="37"/>
    </location>
</feature>